<gene>
    <name evidence="2" type="ORF">CRP114_gp16</name>
</gene>
<name>A0AAX3ZW59_9CAUD</name>
<proteinExistence type="predicted"/>
<reference evidence="2 3" key="1">
    <citation type="submission" date="2023-08" db="EMBL/GenBank/DDBJ databases">
        <authorList>
            <person name="Du S."/>
            <person name="Wu Z."/>
            <person name="Wu Y."/>
            <person name="Yang M."/>
            <person name="Shao J."/>
            <person name="Liu H."/>
            <person name="Zhao Y."/>
            <person name="Zhang Z."/>
        </authorList>
    </citation>
    <scope>NUCLEOTIDE SEQUENCE [LARGE SCALE GENOMIC DNA]</scope>
</reference>
<dbReference type="Proteomes" id="UP001301566">
    <property type="component" value="Segment"/>
</dbReference>
<sequence>MAIILYLLGCVLIADIIAEESDDTPLIPWIIGSLVWPLEAFIFIWYGMFPPKNPDN</sequence>
<evidence type="ECO:0000313" key="2">
    <source>
        <dbReference type="EMBL" id="WMM95215.1"/>
    </source>
</evidence>
<organism evidence="2 3">
    <name type="scientific">Roseobacter phage CRP-114</name>
    <dbReference type="NCBI Taxonomy" id="3072842"/>
    <lineage>
        <taxon>Viruses</taxon>
        <taxon>Duplodnaviria</taxon>
        <taxon>Heunggongvirae</taxon>
        <taxon>Uroviricota</taxon>
        <taxon>Caudoviricetes</taxon>
        <taxon>Autographivirales</taxon>
        <taxon>Autographivirales incertae sedis</taxon>
        <taxon>Dynamenevirus</taxon>
        <taxon>Dynamenevirus CRP114</taxon>
    </lineage>
</organism>
<evidence type="ECO:0000256" key="1">
    <source>
        <dbReference type="SAM" id="Phobius"/>
    </source>
</evidence>
<feature type="transmembrane region" description="Helical" evidence="1">
    <location>
        <begin position="28"/>
        <end position="49"/>
    </location>
</feature>
<evidence type="ECO:0008006" key="4">
    <source>
        <dbReference type="Google" id="ProtNLM"/>
    </source>
</evidence>
<dbReference type="EMBL" id="OR420740">
    <property type="protein sequence ID" value="WMM95215.1"/>
    <property type="molecule type" value="Genomic_DNA"/>
</dbReference>
<accession>A0AAX3ZW59</accession>
<keyword evidence="1" id="KW-0812">Transmembrane</keyword>
<evidence type="ECO:0000313" key="3">
    <source>
        <dbReference type="Proteomes" id="UP001301566"/>
    </source>
</evidence>
<keyword evidence="3" id="KW-1185">Reference proteome</keyword>
<keyword evidence="1" id="KW-1133">Transmembrane helix</keyword>
<protein>
    <recommendedName>
        <fullName evidence="4">DUF2842 domain-containing protein</fullName>
    </recommendedName>
</protein>
<keyword evidence="1" id="KW-0472">Membrane</keyword>